<feature type="chain" id="PRO_5040532091" description="Lysophospholipase" evidence="9">
    <location>
        <begin position="20"/>
        <end position="546"/>
    </location>
</feature>
<keyword evidence="7" id="KW-0325">Glycoprotein</keyword>
<evidence type="ECO:0000256" key="7">
    <source>
        <dbReference type="ARBA" id="ARBA00023180"/>
    </source>
</evidence>
<feature type="signal peptide" evidence="9">
    <location>
        <begin position="1"/>
        <end position="19"/>
    </location>
</feature>
<name>A0A9P4I9Q0_9PEZI</name>
<evidence type="ECO:0000256" key="9">
    <source>
        <dbReference type="RuleBase" id="RU362103"/>
    </source>
</evidence>
<dbReference type="AlphaFoldDB" id="A0A9P4I9Q0"/>
<dbReference type="Gene3D" id="3.40.1090.10">
    <property type="entry name" value="Cytosolic phospholipase A2 catalytic domain"/>
    <property type="match status" value="1"/>
</dbReference>
<dbReference type="Proteomes" id="UP000799772">
    <property type="component" value="Unassembled WGS sequence"/>
</dbReference>
<evidence type="ECO:0000256" key="6">
    <source>
        <dbReference type="ARBA" id="ARBA00023098"/>
    </source>
</evidence>
<dbReference type="PROSITE" id="PS51210">
    <property type="entry name" value="PLA2C"/>
    <property type="match status" value="1"/>
</dbReference>
<evidence type="ECO:0000256" key="3">
    <source>
        <dbReference type="ARBA" id="ARBA00022729"/>
    </source>
</evidence>
<dbReference type="GO" id="GO:0046475">
    <property type="term" value="P:glycerophospholipid catabolic process"/>
    <property type="evidence" value="ECO:0007669"/>
    <property type="project" value="TreeGrafter"/>
</dbReference>
<evidence type="ECO:0000256" key="1">
    <source>
        <dbReference type="ARBA" id="ARBA00008780"/>
    </source>
</evidence>
<evidence type="ECO:0000256" key="4">
    <source>
        <dbReference type="ARBA" id="ARBA00022801"/>
    </source>
</evidence>
<dbReference type="EMBL" id="ML978127">
    <property type="protein sequence ID" value="KAF2097806.1"/>
    <property type="molecule type" value="Genomic_DNA"/>
</dbReference>
<keyword evidence="6 8" id="KW-0443">Lipid metabolism</keyword>
<evidence type="ECO:0000256" key="2">
    <source>
        <dbReference type="ARBA" id="ARBA00013274"/>
    </source>
</evidence>
<sequence>MHISDAAIIFIASCPFVSAWSWSLNNITGYAPFIAQCPQDGNIVRNAVGISPGEALFLANRKPKASMALKIWLGGLKAGFDTRYIPTIALTSSGGGFRACLAGAGVVKGFDGREKTNSSAVSGLYQAFTYHAGLSGGSWLLSSLASHNFPLVTELKDSLWKKTFANSYFFPDSGSDWKHYKTAHKSIESKEDAGFDNTLTDVWGTLLAYQLLPDGGATTTLSGLTALSSIQKGEAPYPIITSLGVLTSKGQCLPKANATQYEFHPYEMGSWDRGVHSFNGSLLPQLPIPNGTLFTRCYNGYDNLGYVLGTSSHLFNEYCYPFARQESLAGRLLDLLPKFQKILHPLHQKNTHDFYATYPNPFFNLSTAPLVAADRELMLVDGGESNQNNPIWPLIQTARDVDVVIVNDNSADTNHLPDGTAIRQTYVEALAAGLHKMPYIPPQLEFISRNLTSHALAFGCSEPNTVTMIYLPNAQFSYPSGMATTLMQYKPNQTDGMIANGAQVASQNGDPEWPVCLGCILMKKTRGRLPAVCGKCFEKYCYKQAN</sequence>
<feature type="domain" description="PLA2c" evidence="10">
    <location>
        <begin position="36"/>
        <end position="546"/>
    </location>
</feature>
<organism evidence="11 12">
    <name type="scientific">Rhizodiscina lignyota</name>
    <dbReference type="NCBI Taxonomy" id="1504668"/>
    <lineage>
        <taxon>Eukaryota</taxon>
        <taxon>Fungi</taxon>
        <taxon>Dikarya</taxon>
        <taxon>Ascomycota</taxon>
        <taxon>Pezizomycotina</taxon>
        <taxon>Dothideomycetes</taxon>
        <taxon>Pleosporomycetidae</taxon>
        <taxon>Aulographales</taxon>
        <taxon>Rhizodiscinaceae</taxon>
        <taxon>Rhizodiscina</taxon>
    </lineage>
</organism>
<dbReference type="EC" id="3.1.1.5" evidence="2 9"/>
<dbReference type="Pfam" id="PF01735">
    <property type="entry name" value="PLA2_B"/>
    <property type="match status" value="1"/>
</dbReference>
<dbReference type="InterPro" id="IPR002642">
    <property type="entry name" value="LysoPLipase_cat_dom"/>
</dbReference>
<keyword evidence="3 9" id="KW-0732">Signal</keyword>
<gene>
    <name evidence="11" type="ORF">NA57DRAFT_39925</name>
</gene>
<dbReference type="InterPro" id="IPR016035">
    <property type="entry name" value="Acyl_Trfase/lysoPLipase"/>
</dbReference>
<accession>A0A9P4I9Q0</accession>
<dbReference type="GO" id="GO:0004623">
    <property type="term" value="F:phospholipase A2 activity"/>
    <property type="evidence" value="ECO:0007669"/>
    <property type="project" value="TreeGrafter"/>
</dbReference>
<dbReference type="SUPFAM" id="SSF52151">
    <property type="entry name" value="FabD/lysophospholipase-like"/>
    <property type="match status" value="1"/>
</dbReference>
<dbReference type="PANTHER" id="PTHR10728">
    <property type="entry name" value="CYTOSOLIC PHOSPHOLIPASE A2"/>
    <property type="match status" value="1"/>
</dbReference>
<dbReference type="GO" id="GO:0005829">
    <property type="term" value="C:cytosol"/>
    <property type="evidence" value="ECO:0007669"/>
    <property type="project" value="TreeGrafter"/>
</dbReference>
<evidence type="ECO:0000259" key="10">
    <source>
        <dbReference type="PROSITE" id="PS51210"/>
    </source>
</evidence>
<comment type="catalytic activity">
    <reaction evidence="9">
        <text>a 1-acyl-sn-glycero-3-phosphocholine + H2O = sn-glycerol 3-phosphocholine + a fatty acid + H(+)</text>
        <dbReference type="Rhea" id="RHEA:15177"/>
        <dbReference type="ChEBI" id="CHEBI:15377"/>
        <dbReference type="ChEBI" id="CHEBI:15378"/>
        <dbReference type="ChEBI" id="CHEBI:16870"/>
        <dbReference type="ChEBI" id="CHEBI:28868"/>
        <dbReference type="ChEBI" id="CHEBI:58168"/>
        <dbReference type="EC" id="3.1.1.5"/>
    </reaction>
</comment>
<dbReference type="PANTHER" id="PTHR10728:SF33">
    <property type="entry name" value="LYSOPHOSPHOLIPASE 1-RELATED"/>
    <property type="match status" value="1"/>
</dbReference>
<dbReference type="OrthoDB" id="4084751at2759"/>
<evidence type="ECO:0000313" key="12">
    <source>
        <dbReference type="Proteomes" id="UP000799772"/>
    </source>
</evidence>
<evidence type="ECO:0000313" key="11">
    <source>
        <dbReference type="EMBL" id="KAF2097806.1"/>
    </source>
</evidence>
<evidence type="ECO:0000256" key="8">
    <source>
        <dbReference type="PROSITE-ProRule" id="PRU00555"/>
    </source>
</evidence>
<dbReference type="GO" id="GO:0005783">
    <property type="term" value="C:endoplasmic reticulum"/>
    <property type="evidence" value="ECO:0007669"/>
    <property type="project" value="TreeGrafter"/>
</dbReference>
<keyword evidence="12" id="KW-1185">Reference proteome</keyword>
<keyword evidence="5 8" id="KW-0442">Lipid degradation</keyword>
<keyword evidence="4 8" id="KW-0378">Hydrolase</keyword>
<reference evidence="11" key="1">
    <citation type="journal article" date="2020" name="Stud. Mycol.">
        <title>101 Dothideomycetes genomes: a test case for predicting lifestyles and emergence of pathogens.</title>
        <authorList>
            <person name="Haridas S."/>
            <person name="Albert R."/>
            <person name="Binder M."/>
            <person name="Bloem J."/>
            <person name="Labutti K."/>
            <person name="Salamov A."/>
            <person name="Andreopoulos B."/>
            <person name="Baker S."/>
            <person name="Barry K."/>
            <person name="Bills G."/>
            <person name="Bluhm B."/>
            <person name="Cannon C."/>
            <person name="Castanera R."/>
            <person name="Culley D."/>
            <person name="Daum C."/>
            <person name="Ezra D."/>
            <person name="Gonzalez J."/>
            <person name="Henrissat B."/>
            <person name="Kuo A."/>
            <person name="Liang C."/>
            <person name="Lipzen A."/>
            <person name="Lutzoni F."/>
            <person name="Magnuson J."/>
            <person name="Mondo S."/>
            <person name="Nolan M."/>
            <person name="Ohm R."/>
            <person name="Pangilinan J."/>
            <person name="Park H.-J."/>
            <person name="Ramirez L."/>
            <person name="Alfaro M."/>
            <person name="Sun H."/>
            <person name="Tritt A."/>
            <person name="Yoshinaga Y."/>
            <person name="Zwiers L.-H."/>
            <person name="Turgeon B."/>
            <person name="Goodwin S."/>
            <person name="Spatafora J."/>
            <person name="Crous P."/>
            <person name="Grigoriev I."/>
        </authorList>
    </citation>
    <scope>NUCLEOTIDE SEQUENCE</scope>
    <source>
        <strain evidence="11">CBS 133067</strain>
    </source>
</reference>
<dbReference type="GO" id="GO:0004622">
    <property type="term" value="F:phosphatidylcholine lysophospholipase activity"/>
    <property type="evidence" value="ECO:0007669"/>
    <property type="project" value="UniProtKB-EC"/>
</dbReference>
<comment type="similarity">
    <text evidence="1 9">Belongs to the lysophospholipase family.</text>
</comment>
<evidence type="ECO:0000256" key="5">
    <source>
        <dbReference type="ARBA" id="ARBA00022963"/>
    </source>
</evidence>
<dbReference type="SMART" id="SM00022">
    <property type="entry name" value="PLAc"/>
    <property type="match status" value="1"/>
</dbReference>
<comment type="caution">
    <text evidence="11">The sequence shown here is derived from an EMBL/GenBank/DDBJ whole genome shotgun (WGS) entry which is preliminary data.</text>
</comment>
<proteinExistence type="inferred from homology"/>
<protein>
    <recommendedName>
        <fullName evidence="2 9">Lysophospholipase</fullName>
        <ecNumber evidence="2 9">3.1.1.5</ecNumber>
    </recommendedName>
</protein>